<evidence type="ECO:0000259" key="1">
    <source>
        <dbReference type="SMART" id="SM00901"/>
    </source>
</evidence>
<dbReference type="RefSeq" id="WP_012137241.1">
    <property type="nucleotide sequence ID" value="NZ_KE007317.1"/>
</dbReference>
<dbReference type="Pfam" id="PF08867">
    <property type="entry name" value="FRG"/>
    <property type="match status" value="1"/>
</dbReference>
<dbReference type="OrthoDB" id="9816036at2"/>
<dbReference type="AlphaFoldDB" id="R8B2V9"/>
<evidence type="ECO:0000313" key="3">
    <source>
        <dbReference type="Proteomes" id="UP000016540"/>
    </source>
</evidence>
<proteinExistence type="predicted"/>
<sequence>MFDDDIAFSTARELVDCFLDDNIFSPKSLFDVSERLTSGYLFRGQARKDWPLVPSAHRSPEVLKNYTPQPPVSGTLNRESRKEYLAHHVHAELRAVQLFLESADKVGINTPLDYSSLSLHQQMFHKLMSESETETDFEFPAQEFLPSMALAQHYGVPTRLLDWTESPLVAAYFAAEKASALAGSQREESDFSIICLGTQLLGKVTSLQYVRAPRAENPFLLAQRGAFTLIRNANKFYLEHGKWPSIEDAVANERDPRTLYTRPPLIRLSLPASEADNLLRLLYRLDVSKLTIMPSFDNAAAHLEYKRALWSMG</sequence>
<organism evidence="2 3">
    <name type="scientific">Marinobacter lipolyticus SM19</name>
    <dbReference type="NCBI Taxonomy" id="1318628"/>
    <lineage>
        <taxon>Bacteria</taxon>
        <taxon>Pseudomonadati</taxon>
        <taxon>Pseudomonadota</taxon>
        <taxon>Gammaproteobacteria</taxon>
        <taxon>Pseudomonadales</taxon>
        <taxon>Marinobacteraceae</taxon>
        <taxon>Marinobacter</taxon>
    </lineage>
</organism>
<dbReference type="Proteomes" id="UP000016540">
    <property type="component" value="Unassembled WGS sequence"/>
</dbReference>
<keyword evidence="3" id="KW-1185">Reference proteome</keyword>
<reference evidence="2 3" key="1">
    <citation type="journal article" date="2013" name="Genome Announc.">
        <title>Draft Genome Sequence of the Moderately Halophilic Bacterium Marinobacter lipolyticus Strain SM19.</title>
        <authorList>
            <person name="Papke R.T."/>
            <person name="de la Haba R.R."/>
            <person name="Infante-Dominguez C."/>
            <person name="Perez D."/>
            <person name="Sanchez-Porro C."/>
            <person name="Lapierre P."/>
            <person name="Ventosa A."/>
        </authorList>
    </citation>
    <scope>NUCLEOTIDE SEQUENCE [LARGE SCALE GENOMIC DNA]</scope>
    <source>
        <strain evidence="2 3">SM19</strain>
    </source>
</reference>
<feature type="domain" description="FRG" evidence="1">
    <location>
        <begin position="36"/>
        <end position="182"/>
    </location>
</feature>
<gene>
    <name evidence="2" type="ORF">MARLIPOL_06189</name>
</gene>
<comment type="caution">
    <text evidence="2">The sequence shown here is derived from an EMBL/GenBank/DDBJ whole genome shotgun (WGS) entry which is preliminary data.</text>
</comment>
<dbReference type="HOGENOM" id="CLU_050026_3_0_6"/>
<protein>
    <submittedName>
        <fullName evidence="2">FRG domain-containing protein</fullName>
    </submittedName>
</protein>
<dbReference type="PATRIC" id="fig|1318628.3.peg.1236"/>
<accession>R8B2V9</accession>
<evidence type="ECO:0000313" key="2">
    <source>
        <dbReference type="EMBL" id="EON92930.1"/>
    </source>
</evidence>
<dbReference type="InterPro" id="IPR014966">
    <property type="entry name" value="FRG-dom"/>
</dbReference>
<name>R8B2V9_9GAMM</name>
<dbReference type="SMART" id="SM00901">
    <property type="entry name" value="FRG"/>
    <property type="match status" value="1"/>
</dbReference>
<dbReference type="EMBL" id="ASAD01000009">
    <property type="protein sequence ID" value="EON92930.1"/>
    <property type="molecule type" value="Genomic_DNA"/>
</dbReference>
<dbReference type="eggNOG" id="ENOG5030JBE">
    <property type="taxonomic scope" value="Bacteria"/>
</dbReference>